<proteinExistence type="predicted"/>
<evidence type="ECO:0000313" key="2">
    <source>
        <dbReference type="EMBL" id="MVO90286.1"/>
    </source>
</evidence>
<keyword evidence="3" id="KW-1185">Reference proteome</keyword>
<dbReference type="AlphaFoldDB" id="A0A6L6X8Z7"/>
<dbReference type="EMBL" id="WPNZ01000031">
    <property type="protein sequence ID" value="MVO90286.1"/>
    <property type="molecule type" value="Genomic_DNA"/>
</dbReference>
<name>A0A6L6X8Z7_9ACTN</name>
<sequence>METSPTAVTASTVGSHMVHEALGIAPQHLARLHPADTVPDTVAWLVVTATRHLDHVHQQLIDAAQNAASTLSRVASGTSPVNSLGVLQNTATQIDILAARRADAIEHLQHALHTYCQVTAPASTPTHPAHRPGKALPPPTSSSASAPRTPRR</sequence>
<organism evidence="2 3">
    <name type="scientific">Streptomyces typhae</name>
    <dbReference type="NCBI Taxonomy" id="2681492"/>
    <lineage>
        <taxon>Bacteria</taxon>
        <taxon>Bacillati</taxon>
        <taxon>Actinomycetota</taxon>
        <taxon>Actinomycetes</taxon>
        <taxon>Kitasatosporales</taxon>
        <taxon>Streptomycetaceae</taxon>
        <taxon>Streptomyces</taxon>
    </lineage>
</organism>
<reference evidence="2 3" key="1">
    <citation type="submission" date="2019-11" db="EMBL/GenBank/DDBJ databases">
        <title>Streptomyces typhae sp. nov., a novel endophytic actinomycete isolated from the root of cattail pollen (Typha angustifolia L.).</title>
        <authorList>
            <person name="Peng C."/>
        </authorList>
    </citation>
    <scope>NUCLEOTIDE SEQUENCE [LARGE SCALE GENOMIC DNA]</scope>
    <source>
        <strain evidence="3">p1417</strain>
    </source>
</reference>
<feature type="compositionally biased region" description="Low complexity" evidence="1">
    <location>
        <begin position="141"/>
        <end position="152"/>
    </location>
</feature>
<feature type="region of interest" description="Disordered" evidence="1">
    <location>
        <begin position="122"/>
        <end position="152"/>
    </location>
</feature>
<protein>
    <submittedName>
        <fullName evidence="2">Uncharacterized protein</fullName>
    </submittedName>
</protein>
<evidence type="ECO:0000256" key="1">
    <source>
        <dbReference type="SAM" id="MobiDB-lite"/>
    </source>
</evidence>
<accession>A0A6L6X8Z7</accession>
<dbReference type="Proteomes" id="UP000483802">
    <property type="component" value="Unassembled WGS sequence"/>
</dbReference>
<comment type="caution">
    <text evidence="2">The sequence shown here is derived from an EMBL/GenBank/DDBJ whole genome shotgun (WGS) entry which is preliminary data.</text>
</comment>
<gene>
    <name evidence="2" type="ORF">GPA10_37445</name>
</gene>
<evidence type="ECO:0000313" key="3">
    <source>
        <dbReference type="Proteomes" id="UP000483802"/>
    </source>
</evidence>